<comment type="caution">
    <text evidence="2">The sequence shown here is derived from an EMBL/GenBank/DDBJ whole genome shotgun (WGS) entry which is preliminary data.</text>
</comment>
<evidence type="ECO:0000256" key="1">
    <source>
        <dbReference type="SAM" id="Phobius"/>
    </source>
</evidence>
<dbReference type="AlphaFoldDB" id="A0A0B0MZQ7"/>
<dbReference type="Proteomes" id="UP000032142">
    <property type="component" value="Unassembled WGS sequence"/>
</dbReference>
<keyword evidence="1" id="KW-0812">Transmembrane</keyword>
<proteinExistence type="predicted"/>
<dbReference type="EMBL" id="JRRC01421770">
    <property type="protein sequence ID" value="KHG05004.1"/>
    <property type="molecule type" value="Genomic_DNA"/>
</dbReference>
<keyword evidence="1" id="KW-1133">Transmembrane helix</keyword>
<organism evidence="2 3">
    <name type="scientific">Gossypium arboreum</name>
    <name type="common">Tree cotton</name>
    <name type="synonym">Gossypium nanking</name>
    <dbReference type="NCBI Taxonomy" id="29729"/>
    <lineage>
        <taxon>Eukaryota</taxon>
        <taxon>Viridiplantae</taxon>
        <taxon>Streptophyta</taxon>
        <taxon>Embryophyta</taxon>
        <taxon>Tracheophyta</taxon>
        <taxon>Spermatophyta</taxon>
        <taxon>Magnoliopsida</taxon>
        <taxon>eudicotyledons</taxon>
        <taxon>Gunneridae</taxon>
        <taxon>Pentapetalae</taxon>
        <taxon>rosids</taxon>
        <taxon>malvids</taxon>
        <taxon>Malvales</taxon>
        <taxon>Malvaceae</taxon>
        <taxon>Malvoideae</taxon>
        <taxon>Gossypium</taxon>
    </lineage>
</organism>
<protein>
    <submittedName>
        <fullName evidence="2">Uncharacterized protein</fullName>
    </submittedName>
</protein>
<evidence type="ECO:0000313" key="2">
    <source>
        <dbReference type="EMBL" id="KHG05004.1"/>
    </source>
</evidence>
<name>A0A0B0MZQ7_GOSAR</name>
<accession>A0A0B0MZQ7</accession>
<feature type="transmembrane region" description="Helical" evidence="1">
    <location>
        <begin position="20"/>
        <end position="37"/>
    </location>
</feature>
<keyword evidence="3" id="KW-1185">Reference proteome</keyword>
<reference evidence="3" key="1">
    <citation type="submission" date="2014-09" db="EMBL/GenBank/DDBJ databases">
        <authorList>
            <person name="Mudge J."/>
            <person name="Ramaraj T."/>
            <person name="Lindquist I.E."/>
            <person name="Bharti A.K."/>
            <person name="Sundararajan A."/>
            <person name="Cameron C.T."/>
            <person name="Woodward J.E."/>
            <person name="May G.D."/>
            <person name="Brubaker C."/>
            <person name="Broadhvest J."/>
            <person name="Wilkins T.A."/>
        </authorList>
    </citation>
    <scope>NUCLEOTIDE SEQUENCE</scope>
    <source>
        <strain evidence="3">cv. AKA8401</strain>
    </source>
</reference>
<sequence>MFYSSTKLARIWESSETSSYYRLSILVLLKLCIYGIWHV</sequence>
<gene>
    <name evidence="2" type="ORF">F383_31119</name>
</gene>
<evidence type="ECO:0000313" key="3">
    <source>
        <dbReference type="Proteomes" id="UP000032142"/>
    </source>
</evidence>
<keyword evidence="1" id="KW-0472">Membrane</keyword>